<dbReference type="AlphaFoldDB" id="A0A3B4TC49"/>
<dbReference type="GeneTree" id="ENSGT00940000157755"/>
<reference evidence="6" key="1">
    <citation type="submission" date="2025-08" db="UniProtKB">
        <authorList>
            <consortium name="Ensembl"/>
        </authorList>
    </citation>
    <scope>IDENTIFICATION</scope>
</reference>
<dbReference type="Gene3D" id="1.10.10.10">
    <property type="entry name" value="Winged helix-like DNA-binding domain superfamily/Winged helix DNA-binding domain"/>
    <property type="match status" value="1"/>
</dbReference>
<dbReference type="GO" id="GO:0010494">
    <property type="term" value="C:cytoplasmic stress granule"/>
    <property type="evidence" value="ECO:0007669"/>
    <property type="project" value="TreeGrafter"/>
</dbReference>
<proteinExistence type="predicted"/>
<feature type="compositionally biased region" description="Polar residues" evidence="4">
    <location>
        <begin position="1"/>
        <end position="18"/>
    </location>
</feature>
<evidence type="ECO:0000256" key="1">
    <source>
        <dbReference type="ARBA" id="ARBA00022553"/>
    </source>
</evidence>
<dbReference type="PROSITE" id="PS50961">
    <property type="entry name" value="HTH_LA"/>
    <property type="match status" value="1"/>
</dbReference>
<dbReference type="InterPro" id="IPR006630">
    <property type="entry name" value="La_HTH"/>
</dbReference>
<sequence length="253" mass="27974">MVTQVTQIDPVSSSIQHQSADDLEHQSHSPQPSSEPPETFTSSVCHDCESPQVEVSPQHDTADCLPHPGDSSPGIDLEGINEVIMSPEQHPTQDGEIPPETPNASATETLSENPLSLHREHLGRDLYLTSQMDSDQYVPISTLASLDQIKNLSTDLDLISDILKSLPLVQVAPCGQKVRPRQSRCVIILREIPDTTPREEVEALFDGEDLPKFLSCEFVSNDNWFITFTSEAEAQQVKIQPIITEVMLLLFTV</sequence>
<evidence type="ECO:0000313" key="7">
    <source>
        <dbReference type="Proteomes" id="UP000261420"/>
    </source>
</evidence>
<evidence type="ECO:0000313" key="6">
    <source>
        <dbReference type="Ensembl" id="ENSSDUP00000003532.1"/>
    </source>
</evidence>
<reference evidence="6" key="2">
    <citation type="submission" date="2025-09" db="UniProtKB">
        <authorList>
            <consortium name="Ensembl"/>
        </authorList>
    </citation>
    <scope>IDENTIFICATION</scope>
</reference>
<name>A0A3B4TC49_SERDU</name>
<evidence type="ECO:0000256" key="3">
    <source>
        <dbReference type="PROSITE-ProRule" id="PRU00332"/>
    </source>
</evidence>
<protein>
    <recommendedName>
        <fullName evidence="5">HTH La-type RNA-binding domain-containing protein</fullName>
    </recommendedName>
</protein>
<dbReference type="Ensembl" id="ENSSDUT00000003612.1">
    <property type="protein sequence ID" value="ENSSDUP00000003532.1"/>
    <property type="gene ID" value="ENSSDUG00000002577.1"/>
</dbReference>
<feature type="region of interest" description="Disordered" evidence="4">
    <location>
        <begin position="1"/>
        <end position="108"/>
    </location>
</feature>
<evidence type="ECO:0000256" key="2">
    <source>
        <dbReference type="ARBA" id="ARBA00022884"/>
    </source>
</evidence>
<dbReference type="PANTHER" id="PTHR22792">
    <property type="entry name" value="LUPUS LA PROTEIN-RELATED"/>
    <property type="match status" value="1"/>
</dbReference>
<evidence type="ECO:0000256" key="4">
    <source>
        <dbReference type="SAM" id="MobiDB-lite"/>
    </source>
</evidence>
<keyword evidence="7" id="KW-1185">Reference proteome</keyword>
<dbReference type="SMART" id="SM00715">
    <property type="entry name" value="LA"/>
    <property type="match status" value="1"/>
</dbReference>
<dbReference type="SUPFAM" id="SSF46785">
    <property type="entry name" value="Winged helix' DNA-binding domain"/>
    <property type="match status" value="1"/>
</dbReference>
<accession>A0A3B4TC49</accession>
<dbReference type="GO" id="GO:0005829">
    <property type="term" value="C:cytosol"/>
    <property type="evidence" value="ECO:0007669"/>
    <property type="project" value="TreeGrafter"/>
</dbReference>
<organism evidence="6 7">
    <name type="scientific">Seriola dumerili</name>
    <name type="common">Greater amberjack</name>
    <name type="synonym">Caranx dumerili</name>
    <dbReference type="NCBI Taxonomy" id="41447"/>
    <lineage>
        <taxon>Eukaryota</taxon>
        <taxon>Metazoa</taxon>
        <taxon>Chordata</taxon>
        <taxon>Craniata</taxon>
        <taxon>Vertebrata</taxon>
        <taxon>Euteleostomi</taxon>
        <taxon>Actinopterygii</taxon>
        <taxon>Neopterygii</taxon>
        <taxon>Teleostei</taxon>
        <taxon>Neoteleostei</taxon>
        <taxon>Acanthomorphata</taxon>
        <taxon>Carangaria</taxon>
        <taxon>Carangiformes</taxon>
        <taxon>Carangidae</taxon>
        <taxon>Seriola</taxon>
    </lineage>
</organism>
<evidence type="ECO:0000259" key="5">
    <source>
        <dbReference type="PROSITE" id="PS50961"/>
    </source>
</evidence>
<feature type="domain" description="HTH La-type RNA-binding" evidence="5">
    <location>
        <begin position="99"/>
        <end position="188"/>
    </location>
</feature>
<dbReference type="InterPro" id="IPR058699">
    <property type="entry name" value="RRM_LARP4/4B"/>
</dbReference>
<dbReference type="PANTHER" id="PTHR22792:SF43">
    <property type="entry name" value="LA-RELATED PROTEIN 4B"/>
    <property type="match status" value="1"/>
</dbReference>
<dbReference type="Pfam" id="PF26088">
    <property type="entry name" value="RRM_LARP4"/>
    <property type="match status" value="1"/>
</dbReference>
<dbReference type="Proteomes" id="UP000261420">
    <property type="component" value="Unplaced"/>
</dbReference>
<feature type="compositionally biased region" description="Low complexity" evidence="4">
    <location>
        <begin position="28"/>
        <end position="38"/>
    </location>
</feature>
<dbReference type="InterPro" id="IPR036388">
    <property type="entry name" value="WH-like_DNA-bd_sf"/>
</dbReference>
<keyword evidence="1" id="KW-0597">Phosphoprotein</keyword>
<keyword evidence="2 3" id="KW-0694">RNA-binding</keyword>
<dbReference type="GO" id="GO:0003730">
    <property type="term" value="F:mRNA 3'-UTR binding"/>
    <property type="evidence" value="ECO:0007669"/>
    <property type="project" value="TreeGrafter"/>
</dbReference>
<dbReference type="GO" id="GO:0045727">
    <property type="term" value="P:positive regulation of translation"/>
    <property type="evidence" value="ECO:0007669"/>
    <property type="project" value="TreeGrafter"/>
</dbReference>
<dbReference type="InterPro" id="IPR036390">
    <property type="entry name" value="WH_DNA-bd_sf"/>
</dbReference>
<dbReference type="Pfam" id="PF05383">
    <property type="entry name" value="La"/>
    <property type="match status" value="1"/>
</dbReference>
<dbReference type="InterPro" id="IPR045180">
    <property type="entry name" value="La_dom_prot"/>
</dbReference>